<evidence type="ECO:0000256" key="4">
    <source>
        <dbReference type="ARBA" id="ARBA00023136"/>
    </source>
</evidence>
<accession>A0A6C0RC91</accession>
<dbReference type="Proteomes" id="UP000474630">
    <property type="component" value="Chromosome"/>
</dbReference>
<evidence type="ECO:0000256" key="3">
    <source>
        <dbReference type="ARBA" id="ARBA00022729"/>
    </source>
</evidence>
<dbReference type="PROSITE" id="PS51257">
    <property type="entry name" value="PROKAR_LIPOPROTEIN"/>
    <property type="match status" value="1"/>
</dbReference>
<evidence type="ECO:0000313" key="8">
    <source>
        <dbReference type="EMBL" id="QIA07646.1"/>
    </source>
</evidence>
<evidence type="ECO:0000313" key="9">
    <source>
        <dbReference type="Proteomes" id="UP000474630"/>
    </source>
</evidence>
<evidence type="ECO:0000256" key="5">
    <source>
        <dbReference type="ARBA" id="ARBA00023237"/>
    </source>
</evidence>
<keyword evidence="3" id="KW-0732">Signal</keyword>
<dbReference type="SUPFAM" id="SSF48452">
    <property type="entry name" value="TPR-like"/>
    <property type="match status" value="1"/>
</dbReference>
<comment type="subcellular location">
    <subcellularLocation>
        <location evidence="1">Cell outer membrane</location>
    </subcellularLocation>
</comment>
<dbReference type="InterPro" id="IPR012944">
    <property type="entry name" value="SusD_RagB_dom"/>
</dbReference>
<sequence>MKTNKIYLILLIAITMIAVSCSEDFLDEKPMSSYAPETLTDEAGVEAALKGLHYNFGTIWTWAGRQGWNCVWQVGTDVCSPGGIEGVEIPFFKYEDLNSENGAVYYMWERCFLVINNANTALAAIGEDGDPAKIAEARFFRGYCYNILATLYGDVPLLVEATSSARTDLERTPVAQVNTQIIEDLKYAADNLPDINGTITESRANKHMAMQCLGEVYLRVDQPDLAETVLTKIINSGLFSLVEERYGIALDVDGDYFSDMFKFGNQRRSQGNSEAIWTFELEYTKNVAGGFTGAPQQRRNWVPAYHNVPGMTPYYDDVDDSFVHPYGGRGNGRMRPSNWVKYELYNDGDIRNSENNITRTFYYNSVGYSATWGVDANGYRVDKDSPNAVKVVEVHEGDTALIAASDTIEVAYPYTRKWDSFDPDDQWGWTNIKDFPMMRFGETYLLRAEARFKQNNTSGAAEDINVLRDRAFKAARAESGNSDLGKVSSSDIDLDFILDERARELFAEENRRMTLMRTGTLVERTALNTESTIKGTISGVSSNNLLFPIPLSEIQRNKDVQWDQNPGYN</sequence>
<evidence type="ECO:0000256" key="1">
    <source>
        <dbReference type="ARBA" id="ARBA00004442"/>
    </source>
</evidence>
<reference evidence="8 9" key="1">
    <citation type="submission" date="2020-02" db="EMBL/GenBank/DDBJ databases">
        <title>Genome sequencing for Draconibacterium sp. strain M1.</title>
        <authorList>
            <person name="Park S.-J."/>
        </authorList>
    </citation>
    <scope>NUCLEOTIDE SEQUENCE [LARGE SCALE GENOMIC DNA]</scope>
    <source>
        <strain evidence="8 9">M1</strain>
    </source>
</reference>
<protein>
    <submittedName>
        <fullName evidence="8">RagB/SusD family nutrient uptake outer membrane protein</fullName>
    </submittedName>
</protein>
<keyword evidence="4" id="KW-0472">Membrane</keyword>
<dbReference type="AlphaFoldDB" id="A0A6C0RC91"/>
<evidence type="ECO:0000256" key="2">
    <source>
        <dbReference type="ARBA" id="ARBA00006275"/>
    </source>
</evidence>
<dbReference type="EMBL" id="CP048409">
    <property type="protein sequence ID" value="QIA07646.1"/>
    <property type="molecule type" value="Genomic_DNA"/>
</dbReference>
<dbReference type="RefSeq" id="WP_163345567.1">
    <property type="nucleotide sequence ID" value="NZ_CP048409.1"/>
</dbReference>
<comment type="similarity">
    <text evidence="2">Belongs to the SusD family.</text>
</comment>
<dbReference type="GO" id="GO:0009279">
    <property type="term" value="C:cell outer membrane"/>
    <property type="evidence" value="ECO:0007669"/>
    <property type="project" value="UniProtKB-SubCell"/>
</dbReference>
<feature type="domain" description="SusD-like N-terminal" evidence="7">
    <location>
        <begin position="93"/>
        <end position="218"/>
    </location>
</feature>
<name>A0A6C0RC91_9BACT</name>
<keyword evidence="9" id="KW-1185">Reference proteome</keyword>
<dbReference type="Gene3D" id="1.25.40.390">
    <property type="match status" value="1"/>
</dbReference>
<dbReference type="Pfam" id="PF14322">
    <property type="entry name" value="SusD-like_3"/>
    <property type="match status" value="1"/>
</dbReference>
<dbReference type="KEGG" id="drc:G0Q07_07860"/>
<gene>
    <name evidence="8" type="ORF">G0Q07_07860</name>
</gene>
<evidence type="ECO:0000259" key="6">
    <source>
        <dbReference type="Pfam" id="PF07980"/>
    </source>
</evidence>
<feature type="domain" description="RagB/SusD" evidence="6">
    <location>
        <begin position="274"/>
        <end position="568"/>
    </location>
</feature>
<dbReference type="Pfam" id="PF07980">
    <property type="entry name" value="SusD_RagB"/>
    <property type="match status" value="1"/>
</dbReference>
<organism evidence="8 9">
    <name type="scientific">Draconibacterium halophilum</name>
    <dbReference type="NCBI Taxonomy" id="2706887"/>
    <lineage>
        <taxon>Bacteria</taxon>
        <taxon>Pseudomonadati</taxon>
        <taxon>Bacteroidota</taxon>
        <taxon>Bacteroidia</taxon>
        <taxon>Marinilabiliales</taxon>
        <taxon>Prolixibacteraceae</taxon>
        <taxon>Draconibacterium</taxon>
    </lineage>
</organism>
<proteinExistence type="inferred from homology"/>
<dbReference type="InterPro" id="IPR033985">
    <property type="entry name" value="SusD-like_N"/>
</dbReference>
<dbReference type="InterPro" id="IPR011990">
    <property type="entry name" value="TPR-like_helical_dom_sf"/>
</dbReference>
<evidence type="ECO:0000259" key="7">
    <source>
        <dbReference type="Pfam" id="PF14322"/>
    </source>
</evidence>
<keyword evidence="5" id="KW-0998">Cell outer membrane</keyword>